<accession>A0A9P4TGS4</accession>
<evidence type="ECO:0000313" key="3">
    <source>
        <dbReference type="EMBL" id="KAF3003520.1"/>
    </source>
</evidence>
<dbReference type="EMBL" id="SWKU01000009">
    <property type="protein sequence ID" value="KAF3003520.1"/>
    <property type="molecule type" value="Genomic_DNA"/>
</dbReference>
<feature type="region of interest" description="Disordered" evidence="2">
    <location>
        <begin position="1"/>
        <end position="50"/>
    </location>
</feature>
<dbReference type="Proteomes" id="UP000801428">
    <property type="component" value="Unassembled WGS sequence"/>
</dbReference>
<protein>
    <submittedName>
        <fullName evidence="3">Uncharacterized protein</fullName>
    </submittedName>
</protein>
<dbReference type="AlphaFoldDB" id="A0A9P4TGS4"/>
<evidence type="ECO:0000256" key="2">
    <source>
        <dbReference type="SAM" id="MobiDB-lite"/>
    </source>
</evidence>
<comment type="caution">
    <text evidence="3">The sequence shown here is derived from an EMBL/GenBank/DDBJ whole genome shotgun (WGS) entry which is preliminary data.</text>
</comment>
<feature type="region of interest" description="Disordered" evidence="2">
    <location>
        <begin position="203"/>
        <end position="245"/>
    </location>
</feature>
<evidence type="ECO:0000313" key="4">
    <source>
        <dbReference type="Proteomes" id="UP000801428"/>
    </source>
</evidence>
<gene>
    <name evidence="3" type="ORF">E8E13_005318</name>
</gene>
<organism evidence="3 4">
    <name type="scientific">Curvularia kusanoi</name>
    <name type="common">Cochliobolus kusanoi</name>
    <dbReference type="NCBI Taxonomy" id="90978"/>
    <lineage>
        <taxon>Eukaryota</taxon>
        <taxon>Fungi</taxon>
        <taxon>Dikarya</taxon>
        <taxon>Ascomycota</taxon>
        <taxon>Pezizomycotina</taxon>
        <taxon>Dothideomycetes</taxon>
        <taxon>Pleosporomycetidae</taxon>
        <taxon>Pleosporales</taxon>
        <taxon>Pleosporineae</taxon>
        <taxon>Pleosporaceae</taxon>
        <taxon>Curvularia</taxon>
    </lineage>
</organism>
<keyword evidence="4" id="KW-1185">Reference proteome</keyword>
<feature type="coiled-coil region" evidence="1">
    <location>
        <begin position="254"/>
        <end position="333"/>
    </location>
</feature>
<reference evidence="3" key="1">
    <citation type="submission" date="2019-04" db="EMBL/GenBank/DDBJ databases">
        <title>Sequencing of skin fungus with MAO and IRED activity.</title>
        <authorList>
            <person name="Marsaioli A.J."/>
            <person name="Bonatto J.M.C."/>
            <person name="Reis Junior O."/>
        </authorList>
    </citation>
    <scope>NUCLEOTIDE SEQUENCE</scope>
    <source>
        <strain evidence="3">30M1</strain>
    </source>
</reference>
<keyword evidence="1" id="KW-0175">Coiled coil</keyword>
<proteinExistence type="predicted"/>
<evidence type="ECO:0000256" key="1">
    <source>
        <dbReference type="SAM" id="Coils"/>
    </source>
</evidence>
<feature type="compositionally biased region" description="Polar residues" evidence="2">
    <location>
        <begin position="33"/>
        <end position="50"/>
    </location>
</feature>
<name>A0A9P4TGS4_CURKU</name>
<sequence length="349" mass="38762">MSARPDLMTQSRSGNADTHGPEYSVEPEYSDEQIVSSAKGSSEHSPSLPSRTFDLAALQKILQGERPTEYAAMRESIPSVFGKWKQCRRLCIGKIGSLEVYASTSGEKNNDRMSFTYGPDNIKFSLTDDSHMKLCQPFRDVTHSGQINCKEEQNRLAAILYFYFLEAGHISGVKMYRNLAVDLVEACESIGAAVLRTKNANEVNNSGKAPKRSSLPAAPSAVRLNQQSPSVSRKRGSSSMIGSDSNLLMNPHKCAKLEDAIAAMQRKHDEQNDNLNMVQQELTKIKSGVEVTAETQRRIADQEQELKAIRDENQALKQSLEQEKLLKLQAETKLNAYIDAQKKISAQFS</sequence>